<dbReference type="PANTHER" id="PTHR43752:SF2">
    <property type="entry name" value="BNR_ASP-BOX REPEAT FAMILY PROTEIN"/>
    <property type="match status" value="1"/>
</dbReference>
<evidence type="ECO:0000313" key="4">
    <source>
        <dbReference type="Proteomes" id="UP000586042"/>
    </source>
</evidence>
<organism evidence="3 4">
    <name type="scientific">Nonomuraea montanisoli</name>
    <dbReference type="NCBI Taxonomy" id="2741721"/>
    <lineage>
        <taxon>Bacteria</taxon>
        <taxon>Bacillati</taxon>
        <taxon>Actinomycetota</taxon>
        <taxon>Actinomycetes</taxon>
        <taxon>Streptosporangiales</taxon>
        <taxon>Streptosporangiaceae</taxon>
        <taxon>Nonomuraea</taxon>
    </lineage>
</organism>
<dbReference type="CDD" id="cd15482">
    <property type="entry name" value="Sialidase_non-viral"/>
    <property type="match status" value="1"/>
</dbReference>
<dbReference type="RefSeq" id="WP_175589833.1">
    <property type="nucleotide sequence ID" value="NZ_JABWGN010000005.1"/>
</dbReference>
<dbReference type="AlphaFoldDB" id="A0A7Y6I626"/>
<comment type="caution">
    <text evidence="3">The sequence shown here is derived from an EMBL/GenBank/DDBJ whole genome shotgun (WGS) entry which is preliminary data.</text>
</comment>
<dbReference type="InterPro" id="IPR011040">
    <property type="entry name" value="Sialidase"/>
</dbReference>
<feature type="domain" description="Sialidase" evidence="2">
    <location>
        <begin position="147"/>
        <end position="296"/>
    </location>
</feature>
<dbReference type="Proteomes" id="UP000586042">
    <property type="component" value="Unassembled WGS sequence"/>
</dbReference>
<dbReference type="Gene3D" id="2.120.10.10">
    <property type="match status" value="2"/>
</dbReference>
<accession>A0A7Y6I626</accession>
<protein>
    <submittedName>
        <fullName evidence="3">Exo-alpha-sialidase</fullName>
    </submittedName>
</protein>
<keyword evidence="4" id="KW-1185">Reference proteome</keyword>
<evidence type="ECO:0000259" key="2">
    <source>
        <dbReference type="Pfam" id="PF13088"/>
    </source>
</evidence>
<evidence type="ECO:0000256" key="1">
    <source>
        <dbReference type="SAM" id="SignalP"/>
    </source>
</evidence>
<dbReference type="InterPro" id="IPR036278">
    <property type="entry name" value="Sialidase_sf"/>
</dbReference>
<proteinExistence type="predicted"/>
<gene>
    <name evidence="3" type="ORF">HTZ77_13135</name>
</gene>
<sequence length="488" mass="51784">MIRRSRASLTAAAILLAGAVAQPAFADDAATPRPAVVRPVSGFSPLPAGCGLPPGDGYTLNPNTEVLPMLARDPNRPWHLVTVFQQDRWNRYGSNGAVTAVSEDYGRTWQRSENLPAFSRCNGGTTANGGDYDVTTDNWVTVAPTGTAVAASFSLSRTGEVTAILVSRSADGGWTWDAPVTLQRDDNPRFFNDRPSVTADPYHPGVIYAVWDRIDNQSTDTEENWVQPIYLAKSTDDGRTWTTSKVYDVPTNSGVIGTQLVPLPDGTLLIGMHHETDTEGATQVIRSTDGGRTWSAPTLNVPAPLAVGPRIPDPDNSGDPVRNASLPLLAAQPGTQVVNAVWQSQDADGTFHVAYSRSTDGGKKWSSPVRVDRTPTGSAAVPAVAVSRTGTVAVTYYDFRNNTPDAATLPTDVWAVTCAKSCTQSGAWREQHLEGPFDARKVPATSVGRLVGDYTGLVSTGTGFTAVYGVTTGDVANPVDVHSAVFSG</sequence>
<keyword evidence="1" id="KW-0732">Signal</keyword>
<reference evidence="3 4" key="1">
    <citation type="submission" date="2020-06" db="EMBL/GenBank/DDBJ databases">
        <title>Nonomuraea sp. SMC257, a novel actinomycete isolated from soil.</title>
        <authorList>
            <person name="Chanama M."/>
        </authorList>
    </citation>
    <scope>NUCLEOTIDE SEQUENCE [LARGE SCALE GENOMIC DNA]</scope>
    <source>
        <strain evidence="3 4">SMC257</strain>
    </source>
</reference>
<dbReference type="EMBL" id="JABWGN010000005">
    <property type="protein sequence ID" value="NUW32368.1"/>
    <property type="molecule type" value="Genomic_DNA"/>
</dbReference>
<dbReference type="SUPFAM" id="SSF50939">
    <property type="entry name" value="Sialidases"/>
    <property type="match status" value="1"/>
</dbReference>
<feature type="chain" id="PRO_5030778331" evidence="1">
    <location>
        <begin position="27"/>
        <end position="488"/>
    </location>
</feature>
<dbReference type="PANTHER" id="PTHR43752">
    <property type="entry name" value="BNR/ASP-BOX REPEAT FAMILY PROTEIN"/>
    <property type="match status" value="1"/>
</dbReference>
<evidence type="ECO:0000313" key="3">
    <source>
        <dbReference type="EMBL" id="NUW32368.1"/>
    </source>
</evidence>
<feature type="signal peptide" evidence="1">
    <location>
        <begin position="1"/>
        <end position="26"/>
    </location>
</feature>
<name>A0A7Y6I626_9ACTN</name>
<dbReference type="Pfam" id="PF13088">
    <property type="entry name" value="BNR_2"/>
    <property type="match status" value="1"/>
</dbReference>